<dbReference type="InParanoid" id="G0N1X0"/>
<evidence type="ECO:0000256" key="2">
    <source>
        <dbReference type="SAM" id="SignalP"/>
    </source>
</evidence>
<organism evidence="5">
    <name type="scientific">Caenorhabditis brenneri</name>
    <name type="common">Nematode worm</name>
    <dbReference type="NCBI Taxonomy" id="135651"/>
    <lineage>
        <taxon>Eukaryota</taxon>
        <taxon>Metazoa</taxon>
        <taxon>Ecdysozoa</taxon>
        <taxon>Nematoda</taxon>
        <taxon>Chromadorea</taxon>
        <taxon>Rhabditida</taxon>
        <taxon>Rhabditina</taxon>
        <taxon>Rhabditomorpha</taxon>
        <taxon>Rhabditoidea</taxon>
        <taxon>Rhabditidae</taxon>
        <taxon>Peloderinae</taxon>
        <taxon>Caenorhabditis</taxon>
    </lineage>
</organism>
<accession>G0N1X0</accession>
<dbReference type="EMBL" id="GL379828">
    <property type="protein sequence ID" value="EGT50306.1"/>
    <property type="molecule type" value="Genomic_DNA"/>
</dbReference>
<feature type="domain" description="NTF2-like" evidence="3">
    <location>
        <begin position="62"/>
        <end position="167"/>
    </location>
</feature>
<dbReference type="InterPro" id="IPR058721">
    <property type="entry name" value="NTF2_3"/>
</dbReference>
<dbReference type="AlphaFoldDB" id="G0N1X0"/>
<feature type="compositionally biased region" description="Low complexity" evidence="1">
    <location>
        <begin position="32"/>
        <end position="46"/>
    </location>
</feature>
<feature type="signal peptide" evidence="2">
    <location>
        <begin position="1"/>
        <end position="20"/>
    </location>
</feature>
<gene>
    <name evidence="4" type="ORF">CAEBREN_03115</name>
</gene>
<reference evidence="5" key="1">
    <citation type="submission" date="2011-07" db="EMBL/GenBank/DDBJ databases">
        <authorList>
            <consortium name="Caenorhabditis brenneri Sequencing and Analysis Consortium"/>
            <person name="Wilson R.K."/>
        </authorList>
    </citation>
    <scope>NUCLEOTIDE SEQUENCE [LARGE SCALE GENOMIC DNA]</scope>
    <source>
        <strain evidence="5">PB2801</strain>
    </source>
</reference>
<dbReference type="Pfam" id="PF26530">
    <property type="entry name" value="NTF2_3"/>
    <property type="match status" value="1"/>
</dbReference>
<dbReference type="HOGENOM" id="CLU_1571987_0_0_1"/>
<dbReference type="Proteomes" id="UP000008068">
    <property type="component" value="Unassembled WGS sequence"/>
</dbReference>
<keyword evidence="5" id="KW-1185">Reference proteome</keyword>
<feature type="region of interest" description="Disordered" evidence="1">
    <location>
        <begin position="25"/>
        <end position="62"/>
    </location>
</feature>
<keyword evidence="2" id="KW-0732">Signal</keyword>
<name>G0N1X0_CAEBE</name>
<protein>
    <recommendedName>
        <fullName evidence="3">NTF2-like domain-containing protein</fullName>
    </recommendedName>
</protein>
<evidence type="ECO:0000256" key="1">
    <source>
        <dbReference type="SAM" id="MobiDB-lite"/>
    </source>
</evidence>
<evidence type="ECO:0000313" key="5">
    <source>
        <dbReference type="Proteomes" id="UP000008068"/>
    </source>
</evidence>
<evidence type="ECO:0000313" key="4">
    <source>
        <dbReference type="EMBL" id="EGT50306.1"/>
    </source>
</evidence>
<evidence type="ECO:0000259" key="3">
    <source>
        <dbReference type="Pfam" id="PF26530"/>
    </source>
</evidence>
<feature type="chain" id="PRO_5003404037" description="NTF2-like domain-containing protein" evidence="2">
    <location>
        <begin position="21"/>
        <end position="170"/>
    </location>
</feature>
<sequence length="170" mass="18943">MKSHLSLLLILCAFADIIHGFNTSPSDNTLSPTTRDAATQTATTRAPRPRRPSFGGQNPQGLKFGNRIMGATKTGNPDVISGLFNANFTLKACEKTYNKEQIVNFLAHPKTPGDYFLITVDYYKPFEDKFEIKFRARSNLDADLYTIKATAFTFDQRIIEASVLNCPAKE</sequence>
<proteinExistence type="predicted"/>